<dbReference type="InterPro" id="IPR004088">
    <property type="entry name" value="KH_dom_type_1"/>
</dbReference>
<evidence type="ECO:0000256" key="3">
    <source>
        <dbReference type="SAM" id="MobiDB-lite"/>
    </source>
</evidence>
<feature type="region of interest" description="Disordered" evidence="3">
    <location>
        <begin position="504"/>
        <end position="524"/>
    </location>
</feature>
<feature type="compositionally biased region" description="Polar residues" evidence="3">
    <location>
        <begin position="1"/>
        <end position="10"/>
    </location>
</feature>
<dbReference type="GO" id="GO:0003723">
    <property type="term" value="F:RNA binding"/>
    <property type="evidence" value="ECO:0007669"/>
    <property type="project" value="UniProtKB-UniRule"/>
</dbReference>
<feature type="region of interest" description="Disordered" evidence="3">
    <location>
        <begin position="323"/>
        <end position="387"/>
    </location>
</feature>
<keyword evidence="1" id="KW-0677">Repeat</keyword>
<feature type="region of interest" description="Disordered" evidence="3">
    <location>
        <begin position="564"/>
        <end position="594"/>
    </location>
</feature>
<dbReference type="Gene3D" id="3.30.1370.10">
    <property type="entry name" value="K Homology domain, type 1"/>
    <property type="match status" value="2"/>
</dbReference>
<name>A0AAP0FUM2_9ASPA</name>
<evidence type="ECO:0000259" key="4">
    <source>
        <dbReference type="SMART" id="SM00322"/>
    </source>
</evidence>
<dbReference type="Proteomes" id="UP001418222">
    <property type="component" value="Unassembled WGS sequence"/>
</dbReference>
<feature type="region of interest" description="Disordered" evidence="3">
    <location>
        <begin position="1"/>
        <end position="48"/>
    </location>
</feature>
<evidence type="ECO:0000313" key="6">
    <source>
        <dbReference type="Proteomes" id="UP001418222"/>
    </source>
</evidence>
<evidence type="ECO:0000256" key="1">
    <source>
        <dbReference type="ARBA" id="ARBA00022737"/>
    </source>
</evidence>
<dbReference type="EMBL" id="JBBWWQ010000021">
    <property type="protein sequence ID" value="KAK8914645.1"/>
    <property type="molecule type" value="Genomic_DNA"/>
</dbReference>
<feature type="domain" description="K Homology" evidence="4">
    <location>
        <begin position="136"/>
        <end position="209"/>
    </location>
</feature>
<evidence type="ECO:0000256" key="2">
    <source>
        <dbReference type="PROSITE-ProRule" id="PRU00117"/>
    </source>
</evidence>
<dbReference type="PANTHER" id="PTHR10288">
    <property type="entry name" value="KH DOMAIN CONTAINING RNA BINDING PROTEIN"/>
    <property type="match status" value="1"/>
</dbReference>
<accession>A0AAP0FUM2</accession>
<organism evidence="5 6">
    <name type="scientific">Platanthera zijinensis</name>
    <dbReference type="NCBI Taxonomy" id="2320716"/>
    <lineage>
        <taxon>Eukaryota</taxon>
        <taxon>Viridiplantae</taxon>
        <taxon>Streptophyta</taxon>
        <taxon>Embryophyta</taxon>
        <taxon>Tracheophyta</taxon>
        <taxon>Spermatophyta</taxon>
        <taxon>Magnoliopsida</taxon>
        <taxon>Liliopsida</taxon>
        <taxon>Asparagales</taxon>
        <taxon>Orchidaceae</taxon>
        <taxon>Orchidoideae</taxon>
        <taxon>Orchideae</taxon>
        <taxon>Orchidinae</taxon>
        <taxon>Platanthera</taxon>
    </lineage>
</organism>
<comment type="caution">
    <text evidence="5">The sequence shown here is derived from an EMBL/GenBank/DDBJ whole genome shotgun (WGS) entry which is preliminary data.</text>
</comment>
<proteinExistence type="predicted"/>
<feature type="region of interest" description="Disordered" evidence="3">
    <location>
        <begin position="467"/>
        <end position="486"/>
    </location>
</feature>
<feature type="compositionally biased region" description="Basic and acidic residues" evidence="3">
    <location>
        <begin position="11"/>
        <end position="21"/>
    </location>
</feature>
<dbReference type="CDD" id="cd00105">
    <property type="entry name" value="KH-I"/>
    <property type="match status" value="1"/>
</dbReference>
<feature type="compositionally biased region" description="Polar residues" evidence="3">
    <location>
        <begin position="99"/>
        <end position="110"/>
    </location>
</feature>
<gene>
    <name evidence="5" type="ORF">KSP39_PZI024386</name>
</gene>
<dbReference type="SUPFAM" id="SSF54791">
    <property type="entry name" value="Eukaryotic type KH-domain (KH-domain type I)"/>
    <property type="match status" value="2"/>
</dbReference>
<dbReference type="SMART" id="SM00322">
    <property type="entry name" value="KH"/>
    <property type="match status" value="2"/>
</dbReference>
<feature type="compositionally biased region" description="Polar residues" evidence="3">
    <location>
        <begin position="372"/>
        <end position="387"/>
    </location>
</feature>
<evidence type="ECO:0000313" key="5">
    <source>
        <dbReference type="EMBL" id="KAK8914645.1"/>
    </source>
</evidence>
<keyword evidence="2" id="KW-0694">RNA-binding</keyword>
<dbReference type="InterPro" id="IPR004087">
    <property type="entry name" value="KH_dom"/>
</dbReference>
<protein>
    <recommendedName>
        <fullName evidence="4">K Homology domain-containing protein</fullName>
    </recommendedName>
</protein>
<dbReference type="PROSITE" id="PS50084">
    <property type="entry name" value="KH_TYPE_1"/>
    <property type="match status" value="2"/>
</dbReference>
<dbReference type="AlphaFoldDB" id="A0AAP0FUM2"/>
<keyword evidence="6" id="KW-1185">Reference proteome</keyword>
<sequence>MAEVPSYTSRPDNKRKFDDQTGTRSPSPAVPASGHKPTGFSSPIIPPTSAAAVLPSYNNVPPPLDGFELAKQRAQEIAARIFSAAEAKRPKADNLGGANDSSNNGYGSDQSVKPIVHSATIQQEGINPSFSSYGHSGSCKKIDIPSGRVGVIIGKSGETIKYLQLQSGAKIQITRDMDAEPNSQTRAVDIIGTPEQISKAEQLINDVISEASAGGSSTVSGQKFTVVSTDFEHFSMKVPNNKVGLIIGKGGENIKNMQATSGARIQVIPLHLPPGDTSSERTVHIDGTKEQIEVAKQLVNDATSEEDFLKSTQFEFSVYKTNRFRNPQSGGYRPPRPPTSWVSSGAPPIQQPSYGYMQQPGAYLGPYPGSAPQPNASQPPYAQQSTQATGYDYYNQQQQQQAVGVSTVPFDGNNYNYNYNQMAPAYNGESTYSQSAAGYQQYYGQAAAGYNQAGSTQEGAIANYGVQGSTQQAPPGQQPTSQTAYASVQADYAQTAQPQAYAYSHQPTAPSGYVQDPQQLAPEYGSQAGYGQVQSYAAAPQSQSAGYVQQQPQSYNVAYSAAPYSQPSYSADGTHGTSAEPVGTNGVEKASPQS</sequence>
<dbReference type="InterPro" id="IPR036612">
    <property type="entry name" value="KH_dom_type_1_sf"/>
</dbReference>
<reference evidence="5 6" key="1">
    <citation type="journal article" date="2022" name="Nat. Plants">
        <title>Genomes of leafy and leafless Platanthera orchids illuminate the evolution of mycoheterotrophy.</title>
        <authorList>
            <person name="Li M.H."/>
            <person name="Liu K.W."/>
            <person name="Li Z."/>
            <person name="Lu H.C."/>
            <person name="Ye Q.L."/>
            <person name="Zhang D."/>
            <person name="Wang J.Y."/>
            <person name="Li Y.F."/>
            <person name="Zhong Z.M."/>
            <person name="Liu X."/>
            <person name="Yu X."/>
            <person name="Liu D.K."/>
            <person name="Tu X.D."/>
            <person name="Liu B."/>
            <person name="Hao Y."/>
            <person name="Liao X.Y."/>
            <person name="Jiang Y.T."/>
            <person name="Sun W.H."/>
            <person name="Chen J."/>
            <person name="Chen Y.Q."/>
            <person name="Ai Y."/>
            <person name="Zhai J.W."/>
            <person name="Wu S.S."/>
            <person name="Zhou Z."/>
            <person name="Hsiao Y.Y."/>
            <person name="Wu W.L."/>
            <person name="Chen Y.Y."/>
            <person name="Lin Y.F."/>
            <person name="Hsu J.L."/>
            <person name="Li C.Y."/>
            <person name="Wang Z.W."/>
            <person name="Zhao X."/>
            <person name="Zhong W.Y."/>
            <person name="Ma X.K."/>
            <person name="Ma L."/>
            <person name="Huang J."/>
            <person name="Chen G.Z."/>
            <person name="Huang M.Z."/>
            <person name="Huang L."/>
            <person name="Peng D.H."/>
            <person name="Luo Y.B."/>
            <person name="Zou S.Q."/>
            <person name="Chen S.P."/>
            <person name="Lan S."/>
            <person name="Tsai W.C."/>
            <person name="Van de Peer Y."/>
            <person name="Liu Z.J."/>
        </authorList>
    </citation>
    <scope>NUCLEOTIDE SEQUENCE [LARGE SCALE GENOMIC DNA]</scope>
    <source>
        <strain evidence="5">Lor287</strain>
    </source>
</reference>
<feature type="region of interest" description="Disordered" evidence="3">
    <location>
        <begin position="88"/>
        <end position="110"/>
    </location>
</feature>
<feature type="domain" description="K Homology" evidence="4">
    <location>
        <begin position="230"/>
        <end position="304"/>
    </location>
</feature>
<dbReference type="Pfam" id="PF00013">
    <property type="entry name" value="KH_1"/>
    <property type="match status" value="2"/>
</dbReference>